<dbReference type="Proteomes" id="UP001229421">
    <property type="component" value="Unassembled WGS sequence"/>
</dbReference>
<accession>A0AAD8L6X9</accession>
<name>A0AAD8L6X9_TARER</name>
<sequence>MLTCGGDGGDEHNISSIGGDEQHDVGGYFRVVRSELEGYKRLIDYNTDAGCVFVSSSCDCKRKDLVMKTYVDDFDSICQRSSLIKHHRCITCDDEQQDILIYNLETLDDHINRFDTDPKILDELDKRVKSDKETQTIWFHELRDTWTNPETPVDAFELVACVFHSLYDGLPPPLEFQGFLKHYGLPTYCDGFPEFTAGDIPTYNLEILSDHIKRFDTEPEVLHELDNRVAEDGEGLDFWFQGLRKAWTNPKTPEDASRLVRDVFYKLYNGSPSIFNLQGFLEHYGLPTYWELPEGKKLGFYSQRK</sequence>
<protein>
    <submittedName>
        <fullName evidence="1">Uncharacterized protein</fullName>
    </submittedName>
</protein>
<evidence type="ECO:0000313" key="1">
    <source>
        <dbReference type="EMBL" id="KAK1433826.1"/>
    </source>
</evidence>
<keyword evidence="2" id="KW-1185">Reference proteome</keyword>
<dbReference type="AlphaFoldDB" id="A0AAD8L6X9"/>
<reference evidence="1" key="1">
    <citation type="journal article" date="2023" name="bioRxiv">
        <title>Improved chromosome-level genome assembly for marigold (Tagetes erecta).</title>
        <authorList>
            <person name="Jiang F."/>
            <person name="Yuan L."/>
            <person name="Wang S."/>
            <person name="Wang H."/>
            <person name="Xu D."/>
            <person name="Wang A."/>
            <person name="Fan W."/>
        </authorList>
    </citation>
    <scope>NUCLEOTIDE SEQUENCE</scope>
    <source>
        <strain evidence="1">WSJ</strain>
        <tissue evidence="1">Leaf</tissue>
    </source>
</reference>
<organism evidence="1 2">
    <name type="scientific">Tagetes erecta</name>
    <name type="common">African marigold</name>
    <dbReference type="NCBI Taxonomy" id="13708"/>
    <lineage>
        <taxon>Eukaryota</taxon>
        <taxon>Viridiplantae</taxon>
        <taxon>Streptophyta</taxon>
        <taxon>Embryophyta</taxon>
        <taxon>Tracheophyta</taxon>
        <taxon>Spermatophyta</taxon>
        <taxon>Magnoliopsida</taxon>
        <taxon>eudicotyledons</taxon>
        <taxon>Gunneridae</taxon>
        <taxon>Pentapetalae</taxon>
        <taxon>asterids</taxon>
        <taxon>campanulids</taxon>
        <taxon>Asterales</taxon>
        <taxon>Asteraceae</taxon>
        <taxon>Asteroideae</taxon>
        <taxon>Heliantheae alliance</taxon>
        <taxon>Tageteae</taxon>
        <taxon>Tagetes</taxon>
    </lineage>
</organism>
<dbReference type="EMBL" id="JAUHHV010000002">
    <property type="protein sequence ID" value="KAK1433826.1"/>
    <property type="molecule type" value="Genomic_DNA"/>
</dbReference>
<gene>
    <name evidence="1" type="ORF">QVD17_10744</name>
</gene>
<evidence type="ECO:0000313" key="2">
    <source>
        <dbReference type="Proteomes" id="UP001229421"/>
    </source>
</evidence>
<proteinExistence type="predicted"/>
<comment type="caution">
    <text evidence="1">The sequence shown here is derived from an EMBL/GenBank/DDBJ whole genome shotgun (WGS) entry which is preliminary data.</text>
</comment>